<dbReference type="PANTHER" id="PTHR24006:SF733">
    <property type="entry name" value="RE52890P"/>
    <property type="match status" value="1"/>
</dbReference>
<evidence type="ECO:0000256" key="3">
    <source>
        <dbReference type="ARBA" id="ARBA00022670"/>
    </source>
</evidence>
<keyword evidence="5" id="KW-0788">Thiol protease</keyword>
<dbReference type="RefSeq" id="XP_004343179.1">
    <property type="nucleotide sequence ID" value="XM_004343129.2"/>
</dbReference>
<dbReference type="InterPro" id="IPR038765">
    <property type="entry name" value="Papain-like_cys_pep_sf"/>
</dbReference>
<dbReference type="InterPro" id="IPR050164">
    <property type="entry name" value="Peptidase_C19"/>
</dbReference>
<dbReference type="OrthoDB" id="27652at2759"/>
<comment type="similarity">
    <text evidence="2 5">Belongs to the peptidase C19 family.</text>
</comment>
<dbReference type="Pfam" id="PF00443">
    <property type="entry name" value="UCH"/>
    <property type="match status" value="1"/>
</dbReference>
<reference evidence="9" key="1">
    <citation type="submission" date="2011-02" db="EMBL/GenBank/DDBJ databases">
        <title>The Genome Sequence of Capsaspora owczarzaki ATCC 30864.</title>
        <authorList>
            <person name="Russ C."/>
            <person name="Cuomo C."/>
            <person name="Burger G."/>
            <person name="Gray M.W."/>
            <person name="Holland P.W.H."/>
            <person name="King N."/>
            <person name="Lang F.B.F."/>
            <person name="Roger A.J."/>
            <person name="Ruiz-Trillo I."/>
            <person name="Young S.K."/>
            <person name="Zeng Q."/>
            <person name="Gargeya S."/>
            <person name="Alvarado L."/>
            <person name="Berlin A."/>
            <person name="Chapman S.B."/>
            <person name="Chen Z."/>
            <person name="Freedman E."/>
            <person name="Gellesch M."/>
            <person name="Goldberg J."/>
            <person name="Griggs A."/>
            <person name="Gujja S."/>
            <person name="Heilman E."/>
            <person name="Heiman D."/>
            <person name="Howarth C."/>
            <person name="Mehta T."/>
            <person name="Neiman D."/>
            <person name="Pearson M."/>
            <person name="Roberts A."/>
            <person name="Saif S."/>
            <person name="Shea T."/>
            <person name="Shenoy N."/>
            <person name="Sisk P."/>
            <person name="Stolte C."/>
            <person name="Sykes S."/>
            <person name="White J."/>
            <person name="Yandava C."/>
            <person name="Haas B."/>
            <person name="Nusbaum C."/>
            <person name="Birren B."/>
        </authorList>
    </citation>
    <scope>NUCLEOTIDE SEQUENCE</scope>
    <source>
        <strain evidence="9">ATCC 30864</strain>
    </source>
</reference>
<dbReference type="InterPro" id="IPR028889">
    <property type="entry name" value="USP"/>
</dbReference>
<dbReference type="InterPro" id="IPR001394">
    <property type="entry name" value="Peptidase_C19_UCH"/>
</dbReference>
<dbReference type="OMA" id="ANFGNTC"/>
<sequence length="451" mass="49909">MGNSASRVEKTLGQAVPEHERYFGLENFGNTCYCNSVLQALYFCQPFRDGIRERIQSHLAATGGGLTPTPTTSTAMMTTGPIGLATNSPTTTSQAAVAPVPQEETLMSCLCDLFGSIAAQKRRTGVMAPRKFVARLRKENELFRGYMHQDAHEFFNYLVNTLVELLQREIKDARQLQQASRKSSAASGSAAAAAAPTSSSAPTAKEIKTWVHDIFEGTLTNETKCLTCESVSSKDESFLDLSIDIEQHSSITSCLRNFSATETLQSDQKYFCEQCCALQEAQKRMRVKKLPKVLALHLKRFKYIEELQRYRKLHHRVAFPLELRLFETSDEDSAFYDLVSIVVHVGSGPNRGHYIAIVKSHGYWLSFDDDYVDLVEESNLQLYFGSTLDRNDQQSSECGYILFYEARSVDKNSGAAPTAEAAAQATVSAPPSASKQSAPFPSEPQQEGIAV</sequence>
<feature type="region of interest" description="Disordered" evidence="6">
    <location>
        <begin position="414"/>
        <end position="451"/>
    </location>
</feature>
<proteinExistence type="inferred from homology"/>
<dbReference type="PROSITE" id="PS00972">
    <property type="entry name" value="USP_1"/>
    <property type="match status" value="1"/>
</dbReference>
<evidence type="ECO:0000313" key="9">
    <source>
        <dbReference type="Proteomes" id="UP000008743"/>
    </source>
</evidence>
<protein>
    <recommendedName>
        <fullName evidence="5">Ubiquitin carboxyl-terminal hydrolase</fullName>
        <ecNumber evidence="5">3.4.19.12</ecNumber>
    </recommendedName>
</protein>
<keyword evidence="3 5" id="KW-0645">Protease</keyword>
<feature type="domain" description="USP" evidence="7">
    <location>
        <begin position="23"/>
        <end position="407"/>
    </location>
</feature>
<dbReference type="Proteomes" id="UP000008743">
    <property type="component" value="Unassembled WGS sequence"/>
</dbReference>
<dbReference type="EC" id="3.4.19.12" evidence="5"/>
<dbReference type="PANTHER" id="PTHR24006">
    <property type="entry name" value="UBIQUITIN CARBOXYL-TERMINAL HYDROLASE"/>
    <property type="match status" value="1"/>
</dbReference>
<dbReference type="GO" id="GO:0004843">
    <property type="term" value="F:cysteine-type deubiquitinase activity"/>
    <property type="evidence" value="ECO:0007669"/>
    <property type="project" value="UniProtKB-UniRule"/>
</dbReference>
<evidence type="ECO:0000256" key="5">
    <source>
        <dbReference type="RuleBase" id="RU366025"/>
    </source>
</evidence>
<dbReference type="STRING" id="595528.A0A0D2WWR9"/>
<dbReference type="InParanoid" id="A0A0D2WWR9"/>
<dbReference type="GO" id="GO:0006508">
    <property type="term" value="P:proteolysis"/>
    <property type="evidence" value="ECO:0007669"/>
    <property type="project" value="UniProtKB-KW"/>
</dbReference>
<dbReference type="AlphaFoldDB" id="A0A0D2WWR9"/>
<dbReference type="PROSITE" id="PS50235">
    <property type="entry name" value="USP_3"/>
    <property type="match status" value="1"/>
</dbReference>
<dbReference type="GO" id="GO:0005634">
    <property type="term" value="C:nucleus"/>
    <property type="evidence" value="ECO:0007669"/>
    <property type="project" value="TreeGrafter"/>
</dbReference>
<dbReference type="PhylomeDB" id="A0A0D2WWR9"/>
<evidence type="ECO:0000259" key="7">
    <source>
        <dbReference type="PROSITE" id="PS50235"/>
    </source>
</evidence>
<comment type="catalytic activity">
    <reaction evidence="1 5">
        <text>Thiol-dependent hydrolysis of ester, thioester, amide, peptide and isopeptide bonds formed by the C-terminal Gly of ubiquitin (a 76-residue protein attached to proteins as an intracellular targeting signal).</text>
        <dbReference type="EC" id="3.4.19.12"/>
    </reaction>
</comment>
<evidence type="ECO:0000256" key="4">
    <source>
        <dbReference type="ARBA" id="ARBA00022801"/>
    </source>
</evidence>
<dbReference type="CDD" id="cd02663">
    <property type="entry name" value="Peptidase_C19G"/>
    <property type="match status" value="1"/>
</dbReference>
<dbReference type="PROSITE" id="PS00973">
    <property type="entry name" value="USP_2"/>
    <property type="match status" value="1"/>
</dbReference>
<organism evidence="8 9">
    <name type="scientific">Capsaspora owczarzaki (strain ATCC 30864)</name>
    <dbReference type="NCBI Taxonomy" id="595528"/>
    <lineage>
        <taxon>Eukaryota</taxon>
        <taxon>Filasterea</taxon>
        <taxon>Capsaspora</taxon>
    </lineage>
</organism>
<gene>
    <name evidence="8" type="ORF">CAOG_007320</name>
</gene>
<accession>A0A0D2WWR9</accession>
<dbReference type="eggNOG" id="KOG1864">
    <property type="taxonomic scope" value="Eukaryota"/>
</dbReference>
<evidence type="ECO:0000256" key="6">
    <source>
        <dbReference type="SAM" id="MobiDB-lite"/>
    </source>
</evidence>
<evidence type="ECO:0000313" key="8">
    <source>
        <dbReference type="EMBL" id="KJE97465.1"/>
    </source>
</evidence>
<keyword evidence="5" id="KW-0833">Ubl conjugation pathway</keyword>
<keyword evidence="9" id="KW-1185">Reference proteome</keyword>
<feature type="compositionally biased region" description="Low complexity" evidence="6">
    <location>
        <begin position="415"/>
        <end position="440"/>
    </location>
</feature>
<dbReference type="InterPro" id="IPR018200">
    <property type="entry name" value="USP_CS"/>
</dbReference>
<dbReference type="Gene3D" id="3.90.70.10">
    <property type="entry name" value="Cysteine proteinases"/>
    <property type="match status" value="1"/>
</dbReference>
<evidence type="ECO:0000256" key="2">
    <source>
        <dbReference type="ARBA" id="ARBA00009085"/>
    </source>
</evidence>
<dbReference type="GO" id="GO:0005829">
    <property type="term" value="C:cytosol"/>
    <property type="evidence" value="ECO:0007669"/>
    <property type="project" value="TreeGrafter"/>
</dbReference>
<dbReference type="EMBL" id="KE346374">
    <property type="protein sequence ID" value="KJE97465.1"/>
    <property type="molecule type" value="Genomic_DNA"/>
</dbReference>
<name>A0A0D2WWR9_CAPO3</name>
<keyword evidence="4 5" id="KW-0378">Hydrolase</keyword>
<dbReference type="GO" id="GO:0016579">
    <property type="term" value="P:protein deubiquitination"/>
    <property type="evidence" value="ECO:0007669"/>
    <property type="project" value="InterPro"/>
</dbReference>
<dbReference type="FunCoup" id="A0A0D2WWR9">
    <property type="interactions" value="251"/>
</dbReference>
<evidence type="ECO:0000256" key="1">
    <source>
        <dbReference type="ARBA" id="ARBA00000707"/>
    </source>
</evidence>
<dbReference type="SUPFAM" id="SSF54001">
    <property type="entry name" value="Cysteine proteinases"/>
    <property type="match status" value="1"/>
</dbReference>